<feature type="compositionally biased region" description="Polar residues" evidence="1">
    <location>
        <begin position="12"/>
        <end position="24"/>
    </location>
</feature>
<dbReference type="CDD" id="cd00882">
    <property type="entry name" value="Ras_like_GTPase"/>
    <property type="match status" value="1"/>
</dbReference>
<evidence type="ECO:0000259" key="2">
    <source>
        <dbReference type="Pfam" id="PF01926"/>
    </source>
</evidence>
<dbReference type="Proteomes" id="UP000567179">
    <property type="component" value="Unassembled WGS sequence"/>
</dbReference>
<dbReference type="Pfam" id="PF01926">
    <property type="entry name" value="MMR_HSR1"/>
    <property type="match status" value="1"/>
</dbReference>
<accession>A0A8H5BDC1</accession>
<feature type="region of interest" description="Disordered" evidence="1">
    <location>
        <begin position="1"/>
        <end position="27"/>
    </location>
</feature>
<evidence type="ECO:0000313" key="3">
    <source>
        <dbReference type="EMBL" id="KAF5320958.1"/>
    </source>
</evidence>
<proteinExistence type="predicted"/>
<dbReference type="EMBL" id="JAACJJ010000028">
    <property type="protein sequence ID" value="KAF5320958.1"/>
    <property type="molecule type" value="Genomic_DNA"/>
</dbReference>
<dbReference type="GO" id="GO:0005525">
    <property type="term" value="F:GTP binding"/>
    <property type="evidence" value="ECO:0007669"/>
    <property type="project" value="InterPro"/>
</dbReference>
<sequence>MQPRGSLHFHRVTTSPKSRTTFSEGLSPVSLEQSDMVVREGIQSAGLPGHHEDTTYQAPSDGVVQIHKGDIVIAIVGPSGSGKSEFINTVAGRQVAPTGADLNSCTEEVRAYKCKHPVDDRYVTLVDTPDSDRTDYIVLDDVTKWLHETYMQKILLSGVLQLHNIAEKRMRGPQLRGLATLRELCGAEAKGNLVMLTTFWDLVDVEVAAAREAELTEKLRKDFLDDGASVRRLQSRTQDCTWDVIDLFKIGARLTPKPLRILIEMGDNNKQFYQTSVFQFLLKYWTNYLDSIWGAGQPCTPSPMQERAREQTEKLVGAIPKDRLAEYGPKRRHPWFVLDSAKQSPFTPSLMVEKLGYGGLALPTDDTEWKWDAKAWAEAVKNTMGESDSRMICAMPGNYSASAMTDYYTARHDLMASSGAPSSTSSSSSNRAVISAQSTHYSIYDNGAINIASMLTKSISSKSTSRTKSGLVLPWSTEEGNYNPVAEELAQLSGISFTTSDSSATTDYGSVFFYREL</sequence>
<dbReference type="InterPro" id="IPR027417">
    <property type="entry name" value="P-loop_NTPase"/>
</dbReference>
<keyword evidence="4" id="KW-1185">Reference proteome</keyword>
<feature type="domain" description="G" evidence="2">
    <location>
        <begin position="73"/>
        <end position="130"/>
    </location>
</feature>
<gene>
    <name evidence="3" type="ORF">D9619_000391</name>
</gene>
<evidence type="ECO:0000256" key="1">
    <source>
        <dbReference type="SAM" id="MobiDB-lite"/>
    </source>
</evidence>
<dbReference type="Gene3D" id="3.40.50.300">
    <property type="entry name" value="P-loop containing nucleotide triphosphate hydrolases"/>
    <property type="match status" value="1"/>
</dbReference>
<dbReference type="AlphaFoldDB" id="A0A8H5BDC1"/>
<protein>
    <recommendedName>
        <fullName evidence="2">G domain-containing protein</fullName>
    </recommendedName>
</protein>
<reference evidence="3 4" key="1">
    <citation type="journal article" date="2020" name="ISME J.">
        <title>Uncovering the hidden diversity of litter-decomposition mechanisms in mushroom-forming fungi.</title>
        <authorList>
            <person name="Floudas D."/>
            <person name="Bentzer J."/>
            <person name="Ahren D."/>
            <person name="Johansson T."/>
            <person name="Persson P."/>
            <person name="Tunlid A."/>
        </authorList>
    </citation>
    <scope>NUCLEOTIDE SEQUENCE [LARGE SCALE GENOMIC DNA]</scope>
    <source>
        <strain evidence="3 4">CBS 101986</strain>
    </source>
</reference>
<dbReference type="InterPro" id="IPR006073">
    <property type="entry name" value="GTP-bd"/>
</dbReference>
<dbReference type="OrthoDB" id="2614383at2759"/>
<organism evidence="3 4">
    <name type="scientific">Psilocybe cf. subviscida</name>
    <dbReference type="NCBI Taxonomy" id="2480587"/>
    <lineage>
        <taxon>Eukaryota</taxon>
        <taxon>Fungi</taxon>
        <taxon>Dikarya</taxon>
        <taxon>Basidiomycota</taxon>
        <taxon>Agaricomycotina</taxon>
        <taxon>Agaricomycetes</taxon>
        <taxon>Agaricomycetidae</taxon>
        <taxon>Agaricales</taxon>
        <taxon>Agaricineae</taxon>
        <taxon>Strophariaceae</taxon>
        <taxon>Psilocybe</taxon>
    </lineage>
</organism>
<evidence type="ECO:0000313" key="4">
    <source>
        <dbReference type="Proteomes" id="UP000567179"/>
    </source>
</evidence>
<name>A0A8H5BDC1_9AGAR</name>
<dbReference type="SUPFAM" id="SSF52540">
    <property type="entry name" value="P-loop containing nucleoside triphosphate hydrolases"/>
    <property type="match status" value="1"/>
</dbReference>
<comment type="caution">
    <text evidence="3">The sequence shown here is derived from an EMBL/GenBank/DDBJ whole genome shotgun (WGS) entry which is preliminary data.</text>
</comment>